<keyword evidence="3 4" id="KW-0808">Transferase</keyword>
<evidence type="ECO:0000256" key="3">
    <source>
        <dbReference type="ARBA" id="ARBA00022679"/>
    </source>
</evidence>
<keyword evidence="5" id="KW-0812">Transmembrane</keyword>
<evidence type="ECO:0000256" key="2">
    <source>
        <dbReference type="ARBA" id="ARBA00022676"/>
    </source>
</evidence>
<dbReference type="FunFam" id="3.40.50.2000:FF:000050">
    <property type="entry name" value="UDP-glucuronosyltransferase"/>
    <property type="match status" value="1"/>
</dbReference>
<comment type="catalytic activity">
    <reaction evidence="5">
        <text>glucuronate acceptor + UDP-alpha-D-glucuronate = acceptor beta-D-glucuronoside + UDP + H(+)</text>
        <dbReference type="Rhea" id="RHEA:21032"/>
        <dbReference type="ChEBI" id="CHEBI:15378"/>
        <dbReference type="ChEBI" id="CHEBI:58052"/>
        <dbReference type="ChEBI" id="CHEBI:58223"/>
        <dbReference type="ChEBI" id="CHEBI:132367"/>
        <dbReference type="ChEBI" id="CHEBI:132368"/>
        <dbReference type="EC" id="2.4.1.17"/>
    </reaction>
</comment>
<dbReference type="GO" id="GO:0016020">
    <property type="term" value="C:membrane"/>
    <property type="evidence" value="ECO:0007669"/>
    <property type="project" value="UniProtKB-SubCell"/>
</dbReference>
<proteinExistence type="inferred from homology"/>
<dbReference type="PANTHER" id="PTHR48043:SF159">
    <property type="entry name" value="EG:EG0003.4 PROTEIN-RELATED"/>
    <property type="match status" value="1"/>
</dbReference>
<keyword evidence="6" id="KW-1185">Reference proteome</keyword>
<dbReference type="InterPro" id="IPR050271">
    <property type="entry name" value="UDP-glycosyltransferase"/>
</dbReference>
<evidence type="ECO:0000256" key="4">
    <source>
        <dbReference type="RuleBase" id="RU003718"/>
    </source>
</evidence>
<reference evidence="7" key="1">
    <citation type="submission" date="2025-08" db="UniProtKB">
        <authorList>
            <consortium name="RefSeq"/>
        </authorList>
    </citation>
    <scope>IDENTIFICATION</scope>
    <source>
        <strain evidence="7">11010-0011.00</strain>
        <tissue evidence="7">Whole body</tissue>
    </source>
</reference>
<dbReference type="AlphaFoldDB" id="A0A6J2TDZ4"/>
<dbReference type="EC" id="2.4.1.17" evidence="5"/>
<dbReference type="CDD" id="cd03784">
    <property type="entry name" value="GT1_Gtf-like"/>
    <property type="match status" value="1"/>
</dbReference>
<dbReference type="SUPFAM" id="SSF53756">
    <property type="entry name" value="UDP-Glycosyltransferase/glycogen phosphorylase"/>
    <property type="match status" value="1"/>
</dbReference>
<keyword evidence="5" id="KW-0472">Membrane</keyword>
<keyword evidence="2 4" id="KW-0328">Glycosyltransferase</keyword>
<comment type="similarity">
    <text evidence="1 4">Belongs to the UDP-glycosyltransferase family.</text>
</comment>
<dbReference type="InterPro" id="IPR035595">
    <property type="entry name" value="UDP_glycos_trans_CS"/>
</dbReference>
<dbReference type="PROSITE" id="PS00375">
    <property type="entry name" value="UDPGT"/>
    <property type="match status" value="1"/>
</dbReference>
<dbReference type="Proteomes" id="UP000504634">
    <property type="component" value="Unplaced"/>
</dbReference>
<evidence type="ECO:0000256" key="1">
    <source>
        <dbReference type="ARBA" id="ARBA00009995"/>
    </source>
</evidence>
<feature type="transmembrane region" description="Helical" evidence="5">
    <location>
        <begin position="476"/>
        <end position="498"/>
    </location>
</feature>
<dbReference type="GO" id="GO:0015020">
    <property type="term" value="F:glucuronosyltransferase activity"/>
    <property type="evidence" value="ECO:0007669"/>
    <property type="project" value="UniProtKB-EC"/>
</dbReference>
<evidence type="ECO:0000313" key="6">
    <source>
        <dbReference type="Proteomes" id="UP000504634"/>
    </source>
</evidence>
<dbReference type="PANTHER" id="PTHR48043">
    <property type="entry name" value="EG:EG0003.4 PROTEIN-RELATED"/>
    <property type="match status" value="1"/>
</dbReference>
<keyword evidence="5" id="KW-1133">Transmembrane helix</keyword>
<name>A0A6J2TDZ4_DROLE</name>
<dbReference type="Gene3D" id="3.40.50.2000">
    <property type="entry name" value="Glycogen Phosphorylase B"/>
    <property type="match status" value="1"/>
</dbReference>
<keyword evidence="5" id="KW-0732">Signal</keyword>
<accession>A0A6J2TDZ4</accession>
<dbReference type="OrthoDB" id="5835829at2759"/>
<dbReference type="Pfam" id="PF00201">
    <property type="entry name" value="UDPGT"/>
    <property type="match status" value="1"/>
</dbReference>
<evidence type="ECO:0000313" key="7">
    <source>
        <dbReference type="RefSeq" id="XP_030374219.1"/>
    </source>
</evidence>
<gene>
    <name evidence="7" type="primary">LOC115623816</name>
</gene>
<dbReference type="RefSeq" id="XP_030374219.1">
    <property type="nucleotide sequence ID" value="XM_030518359.1"/>
</dbReference>
<dbReference type="InterPro" id="IPR002213">
    <property type="entry name" value="UDP_glucos_trans"/>
</dbReference>
<feature type="chain" id="PRO_5027163964" description="UDP-glucuronosyltransferase" evidence="5">
    <location>
        <begin position="21"/>
        <end position="516"/>
    </location>
</feature>
<dbReference type="GeneID" id="115623816"/>
<sequence>MKSLVVYLLTLISLLSHVQSAKILATFPFPGRSQYIFAESYLKALAARGHEVTVINTLPNKSTPNMRFISAPKIHEYFDEMMKEISAPTLWQQLNGYNRILTKVTECTMNDLGVQKLLQSGETFDLVIAETVQTEALFGLAQHFNATLIGLSSYGTDWEIDKLMGNTSPLSYNPPVTSSRTQHMNFYERLQNLYEFILTEVHWVLVHLPVMQRLYDKYFPNAKQTMAEVLGSFKLMLLGQHFTLSHSRPYVPNMIEVGGLHISHKPAPLPEQIKQFIEAAPHGVIYFSMGSNVKSKDLPQETREMLLKVFGRLKQRVLWKFEDNQLPGKPDNVFISKWFPQPDILAHPQVKLFITHGGLLSTIESVYFGKPVLGLPVFYDQFMNVERARRMGFGLGLSLINMEEKQFEEAIQTLLNTASFAQASALISERYRDQPETSLERAIWWTEYVIRHKGASHMRVAAMDLNFIQIHSLDTLGVLIGIPVLFLLLIGYLSCTMMRRGTGFKTKRLLAKQKKN</sequence>
<comment type="subcellular location">
    <subcellularLocation>
        <location evidence="5">Membrane</location>
        <topology evidence="5">Single-pass membrane protein</topology>
    </subcellularLocation>
</comment>
<organism evidence="6 7">
    <name type="scientific">Drosophila lebanonensis</name>
    <name type="common">Fruit fly</name>
    <name type="synonym">Scaptodrosophila lebanonensis</name>
    <dbReference type="NCBI Taxonomy" id="7225"/>
    <lineage>
        <taxon>Eukaryota</taxon>
        <taxon>Metazoa</taxon>
        <taxon>Ecdysozoa</taxon>
        <taxon>Arthropoda</taxon>
        <taxon>Hexapoda</taxon>
        <taxon>Insecta</taxon>
        <taxon>Pterygota</taxon>
        <taxon>Neoptera</taxon>
        <taxon>Endopterygota</taxon>
        <taxon>Diptera</taxon>
        <taxon>Brachycera</taxon>
        <taxon>Muscomorpha</taxon>
        <taxon>Ephydroidea</taxon>
        <taxon>Drosophilidae</taxon>
        <taxon>Scaptodrosophila</taxon>
    </lineage>
</organism>
<feature type="signal peptide" evidence="5">
    <location>
        <begin position="1"/>
        <end position="20"/>
    </location>
</feature>
<evidence type="ECO:0000256" key="5">
    <source>
        <dbReference type="RuleBase" id="RU362059"/>
    </source>
</evidence>
<protein>
    <recommendedName>
        <fullName evidence="5">UDP-glucuronosyltransferase</fullName>
        <ecNumber evidence="5">2.4.1.17</ecNumber>
    </recommendedName>
</protein>